<organism evidence="8 9">
    <name type="scientific">Daphnia magna</name>
    <dbReference type="NCBI Taxonomy" id="35525"/>
    <lineage>
        <taxon>Eukaryota</taxon>
        <taxon>Metazoa</taxon>
        <taxon>Ecdysozoa</taxon>
        <taxon>Arthropoda</taxon>
        <taxon>Crustacea</taxon>
        <taxon>Branchiopoda</taxon>
        <taxon>Diplostraca</taxon>
        <taxon>Cladocera</taxon>
        <taxon>Anomopoda</taxon>
        <taxon>Daphniidae</taxon>
        <taxon>Daphnia</taxon>
    </lineage>
</organism>
<evidence type="ECO:0000256" key="3">
    <source>
        <dbReference type="ARBA" id="ARBA00022989"/>
    </source>
</evidence>
<accession>A0ABQ9ZPB2</accession>
<feature type="transmembrane region" description="Helical" evidence="7">
    <location>
        <begin position="212"/>
        <end position="231"/>
    </location>
</feature>
<keyword evidence="5" id="KW-0325">Glycoprotein</keyword>
<dbReference type="Proteomes" id="UP001234178">
    <property type="component" value="Unassembled WGS sequence"/>
</dbReference>
<keyword evidence="4 7" id="KW-0472">Membrane</keyword>
<evidence type="ECO:0008006" key="10">
    <source>
        <dbReference type="Google" id="ProtNLM"/>
    </source>
</evidence>
<reference evidence="8 9" key="1">
    <citation type="journal article" date="2023" name="Nucleic Acids Res.">
        <title>The hologenome of Daphnia magna reveals possible DNA methylation and microbiome-mediated evolution of the host genome.</title>
        <authorList>
            <person name="Chaturvedi A."/>
            <person name="Li X."/>
            <person name="Dhandapani V."/>
            <person name="Marshall H."/>
            <person name="Kissane S."/>
            <person name="Cuenca-Cambronero M."/>
            <person name="Asole G."/>
            <person name="Calvet F."/>
            <person name="Ruiz-Romero M."/>
            <person name="Marangio P."/>
            <person name="Guigo R."/>
            <person name="Rago D."/>
            <person name="Mirbahai L."/>
            <person name="Eastwood N."/>
            <person name="Colbourne J.K."/>
            <person name="Zhou J."/>
            <person name="Mallon E."/>
            <person name="Orsini L."/>
        </authorList>
    </citation>
    <scope>NUCLEOTIDE SEQUENCE [LARGE SCALE GENOMIC DNA]</scope>
    <source>
        <strain evidence="8">LRV0_1</strain>
    </source>
</reference>
<name>A0ABQ9ZPB2_9CRUS</name>
<comment type="caution">
    <text evidence="8">The sequence shown here is derived from an EMBL/GenBank/DDBJ whole genome shotgun (WGS) entry which is preliminary data.</text>
</comment>
<evidence type="ECO:0000256" key="5">
    <source>
        <dbReference type="ARBA" id="ARBA00023180"/>
    </source>
</evidence>
<evidence type="ECO:0000313" key="9">
    <source>
        <dbReference type="Proteomes" id="UP001234178"/>
    </source>
</evidence>
<evidence type="ECO:0000313" key="8">
    <source>
        <dbReference type="EMBL" id="KAK4014762.1"/>
    </source>
</evidence>
<gene>
    <name evidence="8" type="ORF">OUZ56_027270</name>
</gene>
<sequence>MLHRNQFSDTMMSAKLLIRKKRIPHRKNIALVLVAYRQWVCSMVLPMWLDGNRVKPCRTFCHEVERLCPYFLPAEKSGPGSQYAGEPSFLCIDPDVRETTNQSTNSAYSERPCYRPCTLEYNLEPDIDPSLCVASLGDISGLMEEDGTVEADKECQQTYTNVTASISEFDVDMLDVDSEVNNDQCTPLLGKDPLSTSRLSSRGWTNNLHFVWPWRTIVLPFAMLPIIHFFTAKKLIRLIFKNGDDLARRKFDDHNEINGGGVRENDENLGNF</sequence>
<dbReference type="EMBL" id="JAOYFB010000004">
    <property type="protein sequence ID" value="KAK4014762.1"/>
    <property type="molecule type" value="Genomic_DNA"/>
</dbReference>
<evidence type="ECO:0000256" key="7">
    <source>
        <dbReference type="SAM" id="Phobius"/>
    </source>
</evidence>
<keyword evidence="9" id="KW-1185">Reference proteome</keyword>
<evidence type="ECO:0000256" key="2">
    <source>
        <dbReference type="ARBA" id="ARBA00022692"/>
    </source>
</evidence>
<proteinExistence type="inferred from homology"/>
<keyword evidence="3 7" id="KW-1133">Transmembrane helix</keyword>
<dbReference type="InterPro" id="IPR055288">
    <property type="entry name" value="NALCN_aux_factor_1/2"/>
</dbReference>
<dbReference type="PANTHER" id="PTHR15819">
    <property type="entry name" value="TRANSMEMBRANE PROTEIN FAM155"/>
    <property type="match status" value="1"/>
</dbReference>
<dbReference type="PANTHER" id="PTHR15819:SF11">
    <property type="entry name" value="MID1, ISOFORM A"/>
    <property type="match status" value="1"/>
</dbReference>
<keyword evidence="2 7" id="KW-0812">Transmembrane</keyword>
<evidence type="ECO:0000256" key="1">
    <source>
        <dbReference type="ARBA" id="ARBA00004141"/>
    </source>
</evidence>
<comment type="similarity">
    <text evidence="6">Belongs to the NALF family.</text>
</comment>
<evidence type="ECO:0000256" key="4">
    <source>
        <dbReference type="ARBA" id="ARBA00023136"/>
    </source>
</evidence>
<comment type="subcellular location">
    <subcellularLocation>
        <location evidence="1">Membrane</location>
        <topology evidence="1">Multi-pass membrane protein</topology>
    </subcellularLocation>
</comment>
<protein>
    <recommendedName>
        <fullName evidence="10">FZ domain-containing protein</fullName>
    </recommendedName>
</protein>
<evidence type="ECO:0000256" key="6">
    <source>
        <dbReference type="ARBA" id="ARBA00029445"/>
    </source>
</evidence>